<dbReference type="AlphaFoldDB" id="A0A1Y2FHC0"/>
<keyword evidence="6 9" id="KW-0505">Motor protein</keyword>
<keyword evidence="15" id="KW-1185">Reference proteome</keyword>
<dbReference type="InterPro" id="IPR027417">
    <property type="entry name" value="P-loop_NTPase"/>
</dbReference>
<dbReference type="GO" id="GO:0008017">
    <property type="term" value="F:microtubule binding"/>
    <property type="evidence" value="ECO:0007669"/>
    <property type="project" value="InterPro"/>
</dbReference>
<dbReference type="GO" id="GO:0005874">
    <property type="term" value="C:microtubule"/>
    <property type="evidence" value="ECO:0007669"/>
    <property type="project" value="UniProtKB-KW"/>
</dbReference>
<sequence>MLKNFNSQSEISIIDLTDKDKKANKNDIDNIKSLNINKEDNESDKDSSYNEDNDDNNSEQINEINNENEIKKEEISTIKIFSRIRPSKSKVSSRYWITKPEEDVLGDEKPLPKIGFLIPRNESQGLINNQKEKHEFKFDRVFDKDTKQEEIFDVVAKDVVLSVLDGYNGTIFAYGQTGSGKTFTITGGAERYEDRGIIPRSLQFIFKEIQQRTDCEYSINISYLEIYNENGYDLLDSSREAKKLEDLPKVYLMEDDENRVHIRNLASIPAVNEEEALNLLFIGDTNRIISETPSNPESSRSHCIFIITVVCKRPGHDAIRKSKLHLVDLAGSERVAKTQIGGNLLKEAKYINLSLHYLEQVIIALHEKALGKRQHIPYRNSMMTNVLRDSLGGNCKTTMIATIATEPDLIEESISTCRFAQRVSLISNKARLNEEIDPQLVIERLKREIVRLKSELAIARGDGEDSSEELPDYEKEKVKQDVQAYLSSNSPANELVYKDYRKIRYAFFIMKNIINEKETPITLSQTNDYNETVENNTISNNELENKNREINKTCERLKKLIAHRDNEINILIGMINNYKKKVGESSEVSLEEIRAKSKITSTISSDIYLKRKKLEENNRDNNNDSNDEDEDNDDENNNQNDDQKEINKKNSSYKKISLTLSPEEKIKAYNIFIQTYEPQKWIEDQKLLLKAKYIEAKQLGETANNYRNIIKSLKAKLMNGVDTLTPEEKTEIGNNASEYASKYQKSYKHLKEMKIEIEHIQHLLEKARYKLTKDFEYWILNNYSTDSRIFTTPIKNQNIDEIATINKNKVNSYKNTKNNYENKIKSREPSNEYSGRSEKSLIKKQYSTSESTLYNSSSMSSIYDENQRTLDDQRQTTSASNYYLKNNTENNKYISELSQPVSTNSNSRNANEVIFKPVNNNRQKLKPNPLANSIDPTIIQYNSNLMNYNKLLSTSMANNNRKLQQYSNINNNIKNDIDAFMKTKNDLEKKIMN</sequence>
<evidence type="ECO:0000256" key="11">
    <source>
        <dbReference type="SAM" id="Coils"/>
    </source>
</evidence>
<feature type="region of interest" description="Disordered" evidence="12">
    <location>
        <begin position="34"/>
        <end position="68"/>
    </location>
</feature>
<evidence type="ECO:0000256" key="3">
    <source>
        <dbReference type="ARBA" id="ARBA00022701"/>
    </source>
</evidence>
<dbReference type="SUPFAM" id="SSF52540">
    <property type="entry name" value="P-loop containing nucleoside triphosphate hydrolases"/>
    <property type="match status" value="1"/>
</dbReference>
<dbReference type="Proteomes" id="UP000193920">
    <property type="component" value="Unassembled WGS sequence"/>
</dbReference>
<dbReference type="GO" id="GO:0007010">
    <property type="term" value="P:cytoskeleton organization"/>
    <property type="evidence" value="ECO:0007669"/>
    <property type="project" value="UniProtKB-ARBA"/>
</dbReference>
<keyword evidence="2" id="KW-0963">Cytoplasm</keyword>
<gene>
    <name evidence="14" type="ORF">LY90DRAFT_660391</name>
</gene>
<comment type="caution">
    <text evidence="14">The sequence shown here is derived from an EMBL/GenBank/DDBJ whole genome shotgun (WGS) entry which is preliminary data.</text>
</comment>
<evidence type="ECO:0000256" key="1">
    <source>
        <dbReference type="ARBA" id="ARBA00004245"/>
    </source>
</evidence>
<dbReference type="InterPro" id="IPR001752">
    <property type="entry name" value="Kinesin_motor_dom"/>
</dbReference>
<name>A0A1Y2FHC0_9FUNG</name>
<keyword evidence="4 9" id="KW-0547">Nucleotide-binding</keyword>
<evidence type="ECO:0000256" key="12">
    <source>
        <dbReference type="SAM" id="MobiDB-lite"/>
    </source>
</evidence>
<dbReference type="Pfam" id="PF00225">
    <property type="entry name" value="Kinesin"/>
    <property type="match status" value="1"/>
</dbReference>
<dbReference type="PROSITE" id="PS50067">
    <property type="entry name" value="KINESIN_MOTOR_2"/>
    <property type="match status" value="1"/>
</dbReference>
<feature type="compositionally biased region" description="Low complexity" evidence="12">
    <location>
        <begin position="58"/>
        <end position="67"/>
    </location>
</feature>
<dbReference type="InterPro" id="IPR027640">
    <property type="entry name" value="Kinesin-like_fam"/>
</dbReference>
<proteinExistence type="inferred from homology"/>
<comment type="similarity">
    <text evidence="8">Belongs to the TRAFAC class myosin-kinesin ATPase superfamily. Kinesin family. KIN-5/BimC subfamily.</text>
</comment>
<dbReference type="PANTHER" id="PTHR47968">
    <property type="entry name" value="CENTROMERE PROTEIN E"/>
    <property type="match status" value="1"/>
</dbReference>
<feature type="coiled-coil region" evidence="11">
    <location>
        <begin position="956"/>
        <end position="990"/>
    </location>
</feature>
<reference evidence="14 15" key="1">
    <citation type="submission" date="2016-08" db="EMBL/GenBank/DDBJ databases">
        <title>A Parts List for Fungal Cellulosomes Revealed by Comparative Genomics.</title>
        <authorList>
            <consortium name="DOE Joint Genome Institute"/>
            <person name="Haitjema C.H."/>
            <person name="Gilmore S.P."/>
            <person name="Henske J.K."/>
            <person name="Solomon K.V."/>
            <person name="De Groot R."/>
            <person name="Kuo A."/>
            <person name="Mondo S.J."/>
            <person name="Salamov A.A."/>
            <person name="Labutti K."/>
            <person name="Zhao Z."/>
            <person name="Chiniquy J."/>
            <person name="Barry K."/>
            <person name="Brewer H.M."/>
            <person name="Purvine S.O."/>
            <person name="Wright A.T."/>
            <person name="Boxma B."/>
            <person name="Van Alen T."/>
            <person name="Hackstein J.H."/>
            <person name="Baker S.E."/>
            <person name="Grigoriev I.V."/>
            <person name="O'Malley M.A."/>
        </authorList>
    </citation>
    <scope>NUCLEOTIDE SEQUENCE [LARGE SCALE GENOMIC DNA]</scope>
    <source>
        <strain evidence="14 15">G1</strain>
    </source>
</reference>
<dbReference type="OrthoDB" id="3176171at2759"/>
<evidence type="ECO:0000256" key="5">
    <source>
        <dbReference type="ARBA" id="ARBA00022840"/>
    </source>
</evidence>
<dbReference type="SMART" id="SM00129">
    <property type="entry name" value="KISc"/>
    <property type="match status" value="1"/>
</dbReference>
<accession>A0A1Y2FHC0</accession>
<evidence type="ECO:0000259" key="13">
    <source>
        <dbReference type="PROSITE" id="PS50067"/>
    </source>
</evidence>
<keyword evidence="7" id="KW-0206">Cytoskeleton</keyword>
<dbReference type="FunFam" id="3.40.850.10:FF:000019">
    <property type="entry name" value="Kinesin-like protein KIN-5D"/>
    <property type="match status" value="1"/>
</dbReference>
<feature type="region of interest" description="Disordered" evidence="12">
    <location>
        <begin position="816"/>
        <end position="841"/>
    </location>
</feature>
<feature type="domain" description="Kinesin motor" evidence="13">
    <location>
        <begin position="77"/>
        <end position="426"/>
    </location>
</feature>
<dbReference type="STRING" id="1754190.A0A1Y2FHC0"/>
<keyword evidence="11" id="KW-0175">Coiled coil</keyword>
<dbReference type="InterPro" id="IPR036961">
    <property type="entry name" value="Kinesin_motor_dom_sf"/>
</dbReference>
<dbReference type="GO" id="GO:0007018">
    <property type="term" value="P:microtubule-based movement"/>
    <property type="evidence" value="ECO:0007669"/>
    <property type="project" value="InterPro"/>
</dbReference>
<evidence type="ECO:0000256" key="6">
    <source>
        <dbReference type="ARBA" id="ARBA00023175"/>
    </source>
</evidence>
<evidence type="ECO:0000313" key="14">
    <source>
        <dbReference type="EMBL" id="ORY83332.1"/>
    </source>
</evidence>
<feature type="binding site" evidence="9">
    <location>
        <begin position="175"/>
        <end position="182"/>
    </location>
    <ligand>
        <name>ATP</name>
        <dbReference type="ChEBI" id="CHEBI:30616"/>
    </ligand>
</feature>
<evidence type="ECO:0000256" key="4">
    <source>
        <dbReference type="ARBA" id="ARBA00022741"/>
    </source>
</evidence>
<feature type="region of interest" description="Disordered" evidence="12">
    <location>
        <begin position="614"/>
        <end position="649"/>
    </location>
</feature>
<feature type="compositionally biased region" description="Acidic residues" evidence="12">
    <location>
        <begin position="625"/>
        <end position="636"/>
    </location>
</feature>
<dbReference type="GO" id="GO:0003777">
    <property type="term" value="F:microtubule motor activity"/>
    <property type="evidence" value="ECO:0007669"/>
    <property type="project" value="InterPro"/>
</dbReference>
<evidence type="ECO:0000256" key="10">
    <source>
        <dbReference type="RuleBase" id="RU000394"/>
    </source>
</evidence>
<evidence type="ECO:0000256" key="8">
    <source>
        <dbReference type="ARBA" id="ARBA00034704"/>
    </source>
</evidence>
<dbReference type="InterPro" id="IPR019821">
    <property type="entry name" value="Kinesin_motor_CS"/>
</dbReference>
<evidence type="ECO:0000256" key="7">
    <source>
        <dbReference type="ARBA" id="ARBA00023212"/>
    </source>
</evidence>
<keyword evidence="5 9" id="KW-0067">ATP-binding</keyword>
<evidence type="ECO:0000313" key="15">
    <source>
        <dbReference type="Proteomes" id="UP000193920"/>
    </source>
</evidence>
<protein>
    <recommendedName>
        <fullName evidence="10">Kinesin-like protein</fullName>
    </recommendedName>
</protein>
<evidence type="ECO:0000256" key="2">
    <source>
        <dbReference type="ARBA" id="ARBA00022490"/>
    </source>
</evidence>
<organism evidence="14 15">
    <name type="scientific">Neocallimastix californiae</name>
    <dbReference type="NCBI Taxonomy" id="1754190"/>
    <lineage>
        <taxon>Eukaryota</taxon>
        <taxon>Fungi</taxon>
        <taxon>Fungi incertae sedis</taxon>
        <taxon>Chytridiomycota</taxon>
        <taxon>Chytridiomycota incertae sedis</taxon>
        <taxon>Neocallimastigomycetes</taxon>
        <taxon>Neocallimastigales</taxon>
        <taxon>Neocallimastigaceae</taxon>
        <taxon>Neocallimastix</taxon>
    </lineage>
</organism>
<dbReference type="PROSITE" id="PS00411">
    <property type="entry name" value="KINESIN_MOTOR_1"/>
    <property type="match status" value="1"/>
</dbReference>
<feature type="compositionally biased region" description="Basic and acidic residues" evidence="12">
    <location>
        <begin position="820"/>
        <end position="841"/>
    </location>
</feature>
<dbReference type="Pfam" id="PF23735">
    <property type="entry name" value="KIF9"/>
    <property type="match status" value="1"/>
</dbReference>
<dbReference type="PRINTS" id="PR00380">
    <property type="entry name" value="KINESINHEAVY"/>
</dbReference>
<dbReference type="InterPro" id="IPR056524">
    <property type="entry name" value="KIF6/9_C"/>
</dbReference>
<feature type="compositionally biased region" description="Basic and acidic residues" evidence="12">
    <location>
        <begin position="37"/>
        <end position="48"/>
    </location>
</feature>
<dbReference type="Gene3D" id="3.40.850.10">
    <property type="entry name" value="Kinesin motor domain"/>
    <property type="match status" value="1"/>
</dbReference>
<dbReference type="EMBL" id="MCOG01000007">
    <property type="protein sequence ID" value="ORY83332.1"/>
    <property type="molecule type" value="Genomic_DNA"/>
</dbReference>
<dbReference type="GO" id="GO:0005524">
    <property type="term" value="F:ATP binding"/>
    <property type="evidence" value="ECO:0007669"/>
    <property type="project" value="UniProtKB-UniRule"/>
</dbReference>
<keyword evidence="3 10" id="KW-0493">Microtubule</keyword>
<dbReference type="PANTHER" id="PTHR47968:SF67">
    <property type="entry name" value="KINESIN MOTOR DOMAIN-CONTAINING PROTEIN"/>
    <property type="match status" value="1"/>
</dbReference>
<evidence type="ECO:0000256" key="9">
    <source>
        <dbReference type="PROSITE-ProRule" id="PRU00283"/>
    </source>
</evidence>
<comment type="subcellular location">
    <subcellularLocation>
        <location evidence="1">Cytoplasm</location>
        <location evidence="1">Cytoskeleton</location>
    </subcellularLocation>
</comment>
<feature type="coiled-coil region" evidence="11">
    <location>
        <begin position="533"/>
        <end position="563"/>
    </location>
</feature>